<proteinExistence type="inferred from homology"/>
<name>A0ABN1H6N7_9ACTN</name>
<evidence type="ECO:0000256" key="6">
    <source>
        <dbReference type="ARBA" id="ARBA00022679"/>
    </source>
</evidence>
<dbReference type="EMBL" id="BAAAHE010000038">
    <property type="protein sequence ID" value="GAA0630486.1"/>
    <property type="molecule type" value="Genomic_DNA"/>
</dbReference>
<comment type="pathway">
    <text evidence="1">Glycerolipid metabolism; triacylglycerol biosynthesis.</text>
</comment>
<protein>
    <recommendedName>
        <fullName evidence="4">diacylglycerol O-acyltransferase</fullName>
        <ecNumber evidence="4">2.3.1.20</ecNumber>
    </recommendedName>
</protein>
<evidence type="ECO:0000256" key="7">
    <source>
        <dbReference type="ARBA" id="ARBA00022798"/>
    </source>
</evidence>
<keyword evidence="7" id="KW-0319">Glycerol metabolism</keyword>
<dbReference type="RefSeq" id="WP_344607624.1">
    <property type="nucleotide sequence ID" value="NZ_BAAAHE010000038.1"/>
</dbReference>
<keyword evidence="9" id="KW-0012">Acyltransferase</keyword>
<evidence type="ECO:0000256" key="8">
    <source>
        <dbReference type="ARBA" id="ARBA00023098"/>
    </source>
</evidence>
<dbReference type="InterPro" id="IPR009721">
    <property type="entry name" value="O-acyltransferase_WSD1_C"/>
</dbReference>
<evidence type="ECO:0000259" key="11">
    <source>
        <dbReference type="Pfam" id="PF03007"/>
    </source>
</evidence>
<evidence type="ECO:0000256" key="9">
    <source>
        <dbReference type="ARBA" id="ARBA00023315"/>
    </source>
</evidence>
<accession>A0ABN1H6N7</accession>
<evidence type="ECO:0000256" key="10">
    <source>
        <dbReference type="ARBA" id="ARBA00048109"/>
    </source>
</evidence>
<dbReference type="EC" id="2.3.1.20" evidence="4"/>
<dbReference type="PANTHER" id="PTHR31650">
    <property type="entry name" value="O-ACYLTRANSFERASE (WSD1-LIKE) FAMILY PROTEIN"/>
    <property type="match status" value="1"/>
</dbReference>
<dbReference type="Proteomes" id="UP001500957">
    <property type="component" value="Unassembled WGS sequence"/>
</dbReference>
<sequence>MNDAIDPVWPTTTGMNPFESVMWRLDAAPMLRVPTLSCEELDTVPDWDRFLAAHEWAVRMAPQFRLKVVEPPLGLGTPRWTVDPHFDLSFHIRRQRLPEGGGWPELFEALGQFFTTPLDRSRPLWEIVLYSGLPEGRAVYALKMHHSMGDGFAVMHLLSRLHSRTREPSPDKPLPGDLPAPELSEVDALRHQIIEDASIVPSVATKIGSAALRTVTNPVGGLKATARYAASLKRVVAPPVGSGSPLLAGRSMSMRLSLIDVPFSDFRAAAKAAGGSVNDAYLAALFGGYRRYHEAMGVEPPESIPTGFPISLRKADEAASGGNRIAAARIPGPVAEADPVQRIARIRELTQAARNEPAVDVMGVASPALARLPSPVLAAAVGPLTAGLQLMASNVPGIGPGHYLAGAEVLRFFGYGRSGAAALITFITSGDLASVGVGFDPAAITEPKLFLDCMVEGFAEILDLHPGSGKPVLRG</sequence>
<evidence type="ECO:0000313" key="13">
    <source>
        <dbReference type="EMBL" id="GAA0630486.1"/>
    </source>
</evidence>
<reference evidence="13 14" key="1">
    <citation type="journal article" date="2019" name="Int. J. Syst. Evol. Microbiol.">
        <title>The Global Catalogue of Microorganisms (GCM) 10K type strain sequencing project: providing services to taxonomists for standard genome sequencing and annotation.</title>
        <authorList>
            <consortium name="The Broad Institute Genomics Platform"/>
            <consortium name="The Broad Institute Genome Sequencing Center for Infectious Disease"/>
            <person name="Wu L."/>
            <person name="Ma J."/>
        </authorList>
    </citation>
    <scope>NUCLEOTIDE SEQUENCE [LARGE SCALE GENOMIC DNA]</scope>
    <source>
        <strain evidence="13 14">JCM 10671</strain>
    </source>
</reference>
<evidence type="ECO:0000256" key="5">
    <source>
        <dbReference type="ARBA" id="ARBA00022516"/>
    </source>
</evidence>
<dbReference type="Pfam" id="PF06974">
    <property type="entry name" value="WS_DGAT_C"/>
    <property type="match status" value="1"/>
</dbReference>
<gene>
    <name evidence="13" type="ORF">GCM10009547_37790</name>
</gene>
<keyword evidence="6" id="KW-0808">Transferase</keyword>
<evidence type="ECO:0000313" key="14">
    <source>
        <dbReference type="Proteomes" id="UP001500957"/>
    </source>
</evidence>
<keyword evidence="5" id="KW-0444">Lipid biosynthesis</keyword>
<feature type="domain" description="O-acyltransferase WSD1-like N-terminal" evidence="11">
    <location>
        <begin position="39"/>
        <end position="281"/>
    </location>
</feature>
<comment type="catalytic activity">
    <reaction evidence="10">
        <text>an acyl-CoA + a 1,2-diacyl-sn-glycerol = a triacyl-sn-glycerol + CoA</text>
        <dbReference type="Rhea" id="RHEA:10868"/>
        <dbReference type="ChEBI" id="CHEBI:17815"/>
        <dbReference type="ChEBI" id="CHEBI:57287"/>
        <dbReference type="ChEBI" id="CHEBI:58342"/>
        <dbReference type="ChEBI" id="CHEBI:64615"/>
        <dbReference type="EC" id="2.3.1.20"/>
    </reaction>
</comment>
<dbReference type="InterPro" id="IPR004255">
    <property type="entry name" value="O-acyltransferase_WSD1_N"/>
</dbReference>
<dbReference type="Pfam" id="PF03007">
    <property type="entry name" value="WS_DGAT_cat"/>
    <property type="match status" value="1"/>
</dbReference>
<feature type="domain" description="O-acyltransferase WSD1 C-terminal" evidence="12">
    <location>
        <begin position="322"/>
        <end position="461"/>
    </location>
</feature>
<dbReference type="Gene3D" id="3.30.559.10">
    <property type="entry name" value="Chloramphenicol acetyltransferase-like domain"/>
    <property type="match status" value="1"/>
</dbReference>
<evidence type="ECO:0000256" key="4">
    <source>
        <dbReference type="ARBA" id="ARBA00013244"/>
    </source>
</evidence>
<comment type="similarity">
    <text evidence="3">Belongs to the long-chain O-acyltransferase family.</text>
</comment>
<evidence type="ECO:0000256" key="3">
    <source>
        <dbReference type="ARBA" id="ARBA00009587"/>
    </source>
</evidence>
<dbReference type="InterPro" id="IPR045034">
    <property type="entry name" value="O-acyltransferase_WSD1-like"/>
</dbReference>
<evidence type="ECO:0000256" key="1">
    <source>
        <dbReference type="ARBA" id="ARBA00004771"/>
    </source>
</evidence>
<evidence type="ECO:0000256" key="2">
    <source>
        <dbReference type="ARBA" id="ARBA00005189"/>
    </source>
</evidence>
<dbReference type="SUPFAM" id="SSF52777">
    <property type="entry name" value="CoA-dependent acyltransferases"/>
    <property type="match status" value="1"/>
</dbReference>
<comment type="caution">
    <text evidence="13">The sequence shown here is derived from an EMBL/GenBank/DDBJ whole genome shotgun (WGS) entry which is preliminary data.</text>
</comment>
<evidence type="ECO:0000259" key="12">
    <source>
        <dbReference type="Pfam" id="PF06974"/>
    </source>
</evidence>
<keyword evidence="8" id="KW-0443">Lipid metabolism</keyword>
<dbReference type="PANTHER" id="PTHR31650:SF1">
    <property type="entry name" value="WAX ESTER SYNTHASE_DIACYLGLYCEROL ACYLTRANSFERASE 4-RELATED"/>
    <property type="match status" value="1"/>
</dbReference>
<organism evidence="13 14">
    <name type="scientific">Sporichthya brevicatena</name>
    <dbReference type="NCBI Taxonomy" id="171442"/>
    <lineage>
        <taxon>Bacteria</taxon>
        <taxon>Bacillati</taxon>
        <taxon>Actinomycetota</taxon>
        <taxon>Actinomycetes</taxon>
        <taxon>Sporichthyales</taxon>
        <taxon>Sporichthyaceae</taxon>
        <taxon>Sporichthya</taxon>
    </lineage>
</organism>
<dbReference type="InterPro" id="IPR023213">
    <property type="entry name" value="CAT-like_dom_sf"/>
</dbReference>
<comment type="pathway">
    <text evidence="2">Lipid metabolism.</text>
</comment>
<keyword evidence="14" id="KW-1185">Reference proteome</keyword>